<gene>
    <name evidence="2" type="ORF">OC846_004572</name>
</gene>
<comment type="caution">
    <text evidence="2">The sequence shown here is derived from an EMBL/GenBank/DDBJ whole genome shotgun (WGS) entry which is preliminary data.</text>
</comment>
<feature type="region of interest" description="Disordered" evidence="1">
    <location>
        <begin position="106"/>
        <end position="126"/>
    </location>
</feature>
<evidence type="ECO:0000313" key="2">
    <source>
        <dbReference type="EMBL" id="KAK0548213.1"/>
    </source>
</evidence>
<sequence length="149" mass="15777">MTNKTSGFDPAAGNRIGSKPVFTYRYFSANSAKVKFLNQCGLDPKQKICLHVQTYRDPGKAVVSTPRGKKVADLQTSAESDTMTITAAPGLDLVLMTAIALVHQGAGHARDTRDNTTRQVNPRSTDPLLRSSVGTVLFAGSLPGSGTGL</sequence>
<protein>
    <submittedName>
        <fullName evidence="2">Uncharacterized protein</fullName>
    </submittedName>
</protein>
<accession>A0AAN6GM15</accession>
<evidence type="ECO:0000256" key="1">
    <source>
        <dbReference type="SAM" id="MobiDB-lite"/>
    </source>
</evidence>
<dbReference type="Proteomes" id="UP001176517">
    <property type="component" value="Unassembled WGS sequence"/>
</dbReference>
<proteinExistence type="predicted"/>
<dbReference type="AlphaFoldDB" id="A0AAN6GM15"/>
<dbReference type="EMBL" id="JAPDMZ010000141">
    <property type="protein sequence ID" value="KAK0548213.1"/>
    <property type="molecule type" value="Genomic_DNA"/>
</dbReference>
<keyword evidence="3" id="KW-1185">Reference proteome</keyword>
<evidence type="ECO:0000313" key="3">
    <source>
        <dbReference type="Proteomes" id="UP001176517"/>
    </source>
</evidence>
<organism evidence="2 3">
    <name type="scientific">Tilletia horrida</name>
    <dbReference type="NCBI Taxonomy" id="155126"/>
    <lineage>
        <taxon>Eukaryota</taxon>
        <taxon>Fungi</taxon>
        <taxon>Dikarya</taxon>
        <taxon>Basidiomycota</taxon>
        <taxon>Ustilaginomycotina</taxon>
        <taxon>Exobasidiomycetes</taxon>
        <taxon>Tilletiales</taxon>
        <taxon>Tilletiaceae</taxon>
        <taxon>Tilletia</taxon>
    </lineage>
</organism>
<reference evidence="2" key="1">
    <citation type="journal article" date="2023" name="PhytoFront">
        <title>Draft Genome Resources of Seven Strains of Tilletia horrida, Causal Agent of Kernel Smut of Rice.</title>
        <authorList>
            <person name="Khanal S."/>
            <person name="Antony Babu S."/>
            <person name="Zhou X.G."/>
        </authorList>
    </citation>
    <scope>NUCLEOTIDE SEQUENCE</scope>
    <source>
        <strain evidence="2">TX6</strain>
    </source>
</reference>
<name>A0AAN6GM15_9BASI</name>